<dbReference type="InterPro" id="IPR010987">
    <property type="entry name" value="Glutathione-S-Trfase_C-like"/>
</dbReference>
<protein>
    <recommendedName>
        <fullName evidence="1">glutathione transferase</fullName>
        <ecNumber evidence="1">2.5.1.18</ecNumber>
    </recommendedName>
</protein>
<dbReference type="CDD" id="cd00299">
    <property type="entry name" value="GST_C_family"/>
    <property type="match status" value="1"/>
</dbReference>
<dbReference type="InterPro" id="IPR036249">
    <property type="entry name" value="Thioredoxin-like_sf"/>
</dbReference>
<dbReference type="SUPFAM" id="SSF47616">
    <property type="entry name" value="GST C-terminal domain-like"/>
    <property type="match status" value="1"/>
</dbReference>
<dbReference type="PANTHER" id="PTHR43900:SF97">
    <property type="entry name" value="GLUTATHIONE TRANSFERASE"/>
    <property type="match status" value="1"/>
</dbReference>
<dbReference type="RefSeq" id="WP_079543661.1">
    <property type="nucleotide sequence ID" value="NZ_LT670844.1"/>
</dbReference>
<dbReference type="SFLD" id="SFLDS00019">
    <property type="entry name" value="Glutathione_Transferase_(cytos"/>
    <property type="match status" value="1"/>
</dbReference>
<dbReference type="EC" id="2.5.1.18" evidence="1"/>
<dbReference type="PANTHER" id="PTHR43900">
    <property type="entry name" value="GLUTATHIONE S-TRANSFERASE RHO"/>
    <property type="match status" value="1"/>
</dbReference>
<dbReference type="Pfam" id="PF00043">
    <property type="entry name" value="GST_C"/>
    <property type="match status" value="1"/>
</dbReference>
<dbReference type="Pfam" id="PF02798">
    <property type="entry name" value="GST_N"/>
    <property type="match status" value="1"/>
</dbReference>
<name>A0A1M7CG85_9BRAD</name>
<gene>
    <name evidence="6" type="ORF">SAMN05444159_6474</name>
</gene>
<evidence type="ECO:0000259" key="4">
    <source>
        <dbReference type="PROSITE" id="PS50404"/>
    </source>
</evidence>
<evidence type="ECO:0000313" key="7">
    <source>
        <dbReference type="Proteomes" id="UP000189935"/>
    </source>
</evidence>
<evidence type="ECO:0000259" key="5">
    <source>
        <dbReference type="PROSITE" id="PS50405"/>
    </source>
</evidence>
<dbReference type="GO" id="GO:0043295">
    <property type="term" value="F:glutathione binding"/>
    <property type="evidence" value="ECO:0007669"/>
    <property type="project" value="TreeGrafter"/>
</dbReference>
<feature type="domain" description="GST C-terminal" evidence="5">
    <location>
        <begin position="86"/>
        <end position="219"/>
    </location>
</feature>
<dbReference type="GO" id="GO:0005737">
    <property type="term" value="C:cytoplasm"/>
    <property type="evidence" value="ECO:0007669"/>
    <property type="project" value="TreeGrafter"/>
</dbReference>
<dbReference type="SUPFAM" id="SSF52833">
    <property type="entry name" value="Thioredoxin-like"/>
    <property type="match status" value="1"/>
</dbReference>
<dbReference type="SFLD" id="SFLDG00358">
    <property type="entry name" value="Main_(cytGST)"/>
    <property type="match status" value="1"/>
</dbReference>
<organism evidence="6 7">
    <name type="scientific">Bradyrhizobium lablabi</name>
    <dbReference type="NCBI Taxonomy" id="722472"/>
    <lineage>
        <taxon>Bacteria</taxon>
        <taxon>Pseudomonadati</taxon>
        <taxon>Pseudomonadota</taxon>
        <taxon>Alphaproteobacteria</taxon>
        <taxon>Hyphomicrobiales</taxon>
        <taxon>Nitrobacteraceae</taxon>
        <taxon>Bradyrhizobium</taxon>
    </lineage>
</organism>
<dbReference type="Gene3D" id="3.40.30.10">
    <property type="entry name" value="Glutaredoxin"/>
    <property type="match status" value="1"/>
</dbReference>
<dbReference type="InterPro" id="IPR004046">
    <property type="entry name" value="GST_C"/>
</dbReference>
<sequence length="219" mass="24114">MSEFTVHSVAGSPFGRAVLATLEEKGASYRFSAVAGGGLRAPEHLARHPFGRVPVLQHGGFMLYETQAILRYLDRVLPAPALTPPDVKRVARMDQVMNINDWYLFHGVGNVIVFHRVVGPRVMGLAPDEAAIEAAMPRARTVFCELARLLGEQAFFAGETISLADLMVAPAIGFFAQTPEWTELGAPHQNLVAWLARMEDRRSMRATTWERVSEMAEAA</sequence>
<reference evidence="6 7" key="1">
    <citation type="submission" date="2016-11" db="EMBL/GenBank/DDBJ databases">
        <authorList>
            <person name="Jaros S."/>
            <person name="Januszkiewicz K."/>
            <person name="Wedrychowicz H."/>
        </authorList>
    </citation>
    <scope>NUCLEOTIDE SEQUENCE [LARGE SCALE GENOMIC DNA]</scope>
    <source>
        <strain evidence="6 7">GAS499</strain>
    </source>
</reference>
<evidence type="ECO:0000256" key="3">
    <source>
        <dbReference type="RuleBase" id="RU003494"/>
    </source>
</evidence>
<dbReference type="OrthoDB" id="9797500at2"/>
<accession>A0A1M7CG85</accession>
<evidence type="ECO:0000256" key="2">
    <source>
        <dbReference type="ARBA" id="ARBA00022679"/>
    </source>
</evidence>
<dbReference type="AlphaFoldDB" id="A0A1M7CG85"/>
<dbReference type="GO" id="GO:0004364">
    <property type="term" value="F:glutathione transferase activity"/>
    <property type="evidence" value="ECO:0007669"/>
    <property type="project" value="UniProtKB-EC"/>
</dbReference>
<dbReference type="InterPro" id="IPR036282">
    <property type="entry name" value="Glutathione-S-Trfase_C_sf"/>
</dbReference>
<dbReference type="InterPro" id="IPR004045">
    <property type="entry name" value="Glutathione_S-Trfase_N"/>
</dbReference>
<dbReference type="EMBL" id="LT670844">
    <property type="protein sequence ID" value="SHL66291.1"/>
    <property type="molecule type" value="Genomic_DNA"/>
</dbReference>
<evidence type="ECO:0000256" key="1">
    <source>
        <dbReference type="ARBA" id="ARBA00012452"/>
    </source>
</evidence>
<dbReference type="Gene3D" id="1.20.1050.10">
    <property type="match status" value="1"/>
</dbReference>
<evidence type="ECO:0000313" key="6">
    <source>
        <dbReference type="EMBL" id="SHL66291.1"/>
    </source>
</evidence>
<keyword evidence="2 6" id="KW-0808">Transferase</keyword>
<dbReference type="InterPro" id="IPR040079">
    <property type="entry name" value="Glutathione_S-Trfase"/>
</dbReference>
<comment type="similarity">
    <text evidence="3">Belongs to the GST superfamily.</text>
</comment>
<dbReference type="PROSITE" id="PS50405">
    <property type="entry name" value="GST_CTER"/>
    <property type="match status" value="1"/>
</dbReference>
<dbReference type="PROSITE" id="PS50404">
    <property type="entry name" value="GST_NTER"/>
    <property type="match status" value="1"/>
</dbReference>
<dbReference type="Proteomes" id="UP000189935">
    <property type="component" value="Chromosome I"/>
</dbReference>
<proteinExistence type="inferred from homology"/>
<feature type="domain" description="GST N-terminal" evidence="4">
    <location>
        <begin position="2"/>
        <end position="81"/>
    </location>
</feature>